<sequence>MAHPDLDHLHPPVGQNPPVRQLGQIRRCGHDAVRAHDRFPDQRVGSRMILPAVVHRDHHPKRLVAVRKHIGEDFVLPAVLSGDVEVPSRFRTVGYIS</sequence>
<reference evidence="2 3" key="1">
    <citation type="submission" date="2021-01" db="EMBL/GenBank/DDBJ databases">
        <title>Whole genome shotgun sequence of Planomonospora parontospora subsp. parontospora NBRC 13880.</title>
        <authorList>
            <person name="Komaki H."/>
            <person name="Tamura T."/>
        </authorList>
    </citation>
    <scope>NUCLEOTIDE SEQUENCE [LARGE SCALE GENOMIC DNA]</scope>
    <source>
        <strain evidence="2 3">NBRC 13880</strain>
    </source>
</reference>
<accession>A0ABQ4HJS3</accession>
<proteinExistence type="predicted"/>
<name>A0ABQ4HJS3_9ACTN</name>
<comment type="caution">
    <text evidence="2">The sequence shown here is derived from an EMBL/GenBank/DDBJ whole genome shotgun (WGS) entry which is preliminary data.</text>
</comment>
<gene>
    <name evidence="2" type="ORF">Ppa06_61560</name>
</gene>
<feature type="compositionally biased region" description="Basic and acidic residues" evidence="1">
    <location>
        <begin position="1"/>
        <end position="10"/>
    </location>
</feature>
<evidence type="ECO:0000256" key="1">
    <source>
        <dbReference type="SAM" id="MobiDB-lite"/>
    </source>
</evidence>
<evidence type="ECO:0000313" key="2">
    <source>
        <dbReference type="EMBL" id="GII12358.1"/>
    </source>
</evidence>
<dbReference type="Proteomes" id="UP000633041">
    <property type="component" value="Unassembled WGS sequence"/>
</dbReference>
<protein>
    <submittedName>
        <fullName evidence="2">Uncharacterized protein</fullName>
    </submittedName>
</protein>
<keyword evidence="3" id="KW-1185">Reference proteome</keyword>
<evidence type="ECO:0000313" key="3">
    <source>
        <dbReference type="Proteomes" id="UP000633041"/>
    </source>
</evidence>
<dbReference type="EMBL" id="BOOL01000063">
    <property type="protein sequence ID" value="GII12358.1"/>
    <property type="molecule type" value="Genomic_DNA"/>
</dbReference>
<organism evidence="2 3">
    <name type="scientific">Planomonospora parontospora subsp. parontospora</name>
    <dbReference type="NCBI Taxonomy" id="97194"/>
    <lineage>
        <taxon>Bacteria</taxon>
        <taxon>Bacillati</taxon>
        <taxon>Actinomycetota</taxon>
        <taxon>Actinomycetes</taxon>
        <taxon>Streptosporangiales</taxon>
        <taxon>Streptosporangiaceae</taxon>
        <taxon>Planomonospora</taxon>
    </lineage>
</organism>
<feature type="region of interest" description="Disordered" evidence="1">
    <location>
        <begin position="1"/>
        <end position="20"/>
    </location>
</feature>